<protein>
    <submittedName>
        <fullName evidence="1">Uncharacterized protein</fullName>
    </submittedName>
</protein>
<dbReference type="AlphaFoldDB" id="A0A0V0RTG2"/>
<organism evidence="1 2">
    <name type="scientific">Trichinella nelsoni</name>
    <dbReference type="NCBI Taxonomy" id="6336"/>
    <lineage>
        <taxon>Eukaryota</taxon>
        <taxon>Metazoa</taxon>
        <taxon>Ecdysozoa</taxon>
        <taxon>Nematoda</taxon>
        <taxon>Enoplea</taxon>
        <taxon>Dorylaimia</taxon>
        <taxon>Trichinellida</taxon>
        <taxon>Trichinellidae</taxon>
        <taxon>Trichinella</taxon>
    </lineage>
</organism>
<comment type="caution">
    <text evidence="1">The sequence shown here is derived from an EMBL/GenBank/DDBJ whole genome shotgun (WGS) entry which is preliminary data.</text>
</comment>
<accession>A0A0V0RTG2</accession>
<dbReference type="EMBL" id="JYDL01000083">
    <property type="protein sequence ID" value="KRX17766.1"/>
    <property type="molecule type" value="Genomic_DNA"/>
</dbReference>
<evidence type="ECO:0000313" key="2">
    <source>
        <dbReference type="Proteomes" id="UP000054630"/>
    </source>
</evidence>
<reference evidence="1 2" key="1">
    <citation type="submission" date="2015-01" db="EMBL/GenBank/DDBJ databases">
        <title>Evolution of Trichinella species and genotypes.</title>
        <authorList>
            <person name="Korhonen P.K."/>
            <person name="Edoardo P."/>
            <person name="Giuseppe L.R."/>
            <person name="Gasser R.B."/>
        </authorList>
    </citation>
    <scope>NUCLEOTIDE SEQUENCE [LARGE SCALE GENOMIC DNA]</scope>
    <source>
        <strain evidence="1">ISS37</strain>
    </source>
</reference>
<sequence>MPLNSFILCVFLNIHRNPLKSLDVQFIAKQCAFKALLRPVLATLIKRTSAALLITQPCHVN</sequence>
<keyword evidence="2" id="KW-1185">Reference proteome</keyword>
<dbReference type="Proteomes" id="UP000054630">
    <property type="component" value="Unassembled WGS sequence"/>
</dbReference>
<name>A0A0V0RTG2_9BILA</name>
<proteinExistence type="predicted"/>
<dbReference type="OrthoDB" id="5930552at2759"/>
<gene>
    <name evidence="1" type="ORF">T07_9013</name>
</gene>
<evidence type="ECO:0000313" key="1">
    <source>
        <dbReference type="EMBL" id="KRX17766.1"/>
    </source>
</evidence>